<feature type="region of interest" description="Disordered" evidence="2">
    <location>
        <begin position="316"/>
        <end position="452"/>
    </location>
</feature>
<feature type="compositionally biased region" description="Polar residues" evidence="2">
    <location>
        <begin position="406"/>
        <end position="417"/>
    </location>
</feature>
<accession>A0A6A5RG56</accession>
<feature type="compositionally biased region" description="Polar residues" evidence="2">
    <location>
        <begin position="320"/>
        <end position="343"/>
    </location>
</feature>
<keyword evidence="4" id="KW-1185">Reference proteome</keyword>
<evidence type="ECO:0000256" key="1">
    <source>
        <dbReference type="SAM" id="Coils"/>
    </source>
</evidence>
<evidence type="ECO:0000313" key="4">
    <source>
        <dbReference type="Proteomes" id="UP000800082"/>
    </source>
</evidence>
<dbReference type="OrthoDB" id="5410764at2759"/>
<evidence type="ECO:0000313" key="3">
    <source>
        <dbReference type="EMBL" id="KAF1926138.1"/>
    </source>
</evidence>
<reference evidence="3" key="1">
    <citation type="journal article" date="2020" name="Stud. Mycol.">
        <title>101 Dothideomycetes genomes: a test case for predicting lifestyles and emergence of pathogens.</title>
        <authorList>
            <person name="Haridas S."/>
            <person name="Albert R."/>
            <person name="Binder M."/>
            <person name="Bloem J."/>
            <person name="Labutti K."/>
            <person name="Salamov A."/>
            <person name="Andreopoulos B."/>
            <person name="Baker S."/>
            <person name="Barry K."/>
            <person name="Bills G."/>
            <person name="Bluhm B."/>
            <person name="Cannon C."/>
            <person name="Castanera R."/>
            <person name="Culley D."/>
            <person name="Daum C."/>
            <person name="Ezra D."/>
            <person name="Gonzalez J."/>
            <person name="Henrissat B."/>
            <person name="Kuo A."/>
            <person name="Liang C."/>
            <person name="Lipzen A."/>
            <person name="Lutzoni F."/>
            <person name="Magnuson J."/>
            <person name="Mondo S."/>
            <person name="Nolan M."/>
            <person name="Ohm R."/>
            <person name="Pangilinan J."/>
            <person name="Park H.-J."/>
            <person name="Ramirez L."/>
            <person name="Alfaro M."/>
            <person name="Sun H."/>
            <person name="Tritt A."/>
            <person name="Yoshinaga Y."/>
            <person name="Zwiers L.-H."/>
            <person name="Turgeon B."/>
            <person name="Goodwin S."/>
            <person name="Spatafora J."/>
            <person name="Crous P."/>
            <person name="Grigoriev I."/>
        </authorList>
    </citation>
    <scope>NUCLEOTIDE SEQUENCE</scope>
    <source>
        <strain evidence="3">CBS 183.55</strain>
    </source>
</reference>
<feature type="compositionally biased region" description="Basic and acidic residues" evidence="2">
    <location>
        <begin position="344"/>
        <end position="368"/>
    </location>
</feature>
<proteinExistence type="predicted"/>
<sequence length="641" mass="72376">MAAMESETSPSSQKPESDPRNFIYACSICCATFADTYDGHNETVQGLSDGINPKDRVVTKLYLSNCCHVFCGEHIEGGGPPFHPAGQKPRASCPWCVQENGDATLRDLYSVRGFGKDEYDPQIPSIWFTAPPMKLDGSTKEIEALRFQYLSLARYCTVSYRTRKPLTDALKSTKQQLVTMQSRAAEEYSRVVSLQRENELLQAAAQQASEVDALRAEVQRLHRLEQDMEQFNTDLEAFRRLKTDVRDLGIFRKNKAAILQYMKLLPKVVEQNTKMKERLSSLGFAMAVEPIPNHTQLTSDDLNDIGSIAEAYAEDDRQFQKSSSTHTAGRSAHTSGHPFTSSDRPLKRQRVDSPLPRDMHIDLSRSRDMMPPPSKPMSRMRSVKSFFPTIRKKLSSSRSSPKEQQKNNGDVQMYDSTQWRDEAGPYNQDNLSSTQDDLRSEPPYMPGALPHEQIPQGSRLIANLGQQTDASEFSFRASSPVKINSGRSEQHPVQMPTEPSYLHLMDGLSRDNGVELGLKDPRENRSSRSALNDTMRPPIRTPQNQRQAHEMNGQQHWRLGHAFLHQSPNAPPRPNDQQRTSPQARSKGFFSRTHYDPSTNVATPALPQPQQPVRRVQNVFTSFRRLSVTEVPDFSGNIRMA</sequence>
<keyword evidence="1" id="KW-0175">Coiled coil</keyword>
<feature type="compositionally biased region" description="Basic and acidic residues" evidence="2">
    <location>
        <begin position="512"/>
        <end position="526"/>
    </location>
</feature>
<feature type="region of interest" description="Disordered" evidence="2">
    <location>
        <begin position="564"/>
        <end position="611"/>
    </location>
</feature>
<dbReference type="Proteomes" id="UP000800082">
    <property type="component" value="Unassembled WGS sequence"/>
</dbReference>
<feature type="compositionally biased region" description="Polar residues" evidence="2">
    <location>
        <begin position="575"/>
        <end position="584"/>
    </location>
</feature>
<dbReference type="EMBL" id="ML978979">
    <property type="protein sequence ID" value="KAF1926138.1"/>
    <property type="molecule type" value="Genomic_DNA"/>
</dbReference>
<protein>
    <submittedName>
        <fullName evidence="3">Uncharacterized protein</fullName>
    </submittedName>
</protein>
<organism evidence="3 4">
    <name type="scientific">Didymella exigua CBS 183.55</name>
    <dbReference type="NCBI Taxonomy" id="1150837"/>
    <lineage>
        <taxon>Eukaryota</taxon>
        <taxon>Fungi</taxon>
        <taxon>Dikarya</taxon>
        <taxon>Ascomycota</taxon>
        <taxon>Pezizomycotina</taxon>
        <taxon>Dothideomycetes</taxon>
        <taxon>Pleosporomycetidae</taxon>
        <taxon>Pleosporales</taxon>
        <taxon>Pleosporineae</taxon>
        <taxon>Didymellaceae</taxon>
        <taxon>Didymella</taxon>
    </lineage>
</organism>
<evidence type="ECO:0000256" key="2">
    <source>
        <dbReference type="SAM" id="MobiDB-lite"/>
    </source>
</evidence>
<feature type="coiled-coil region" evidence="1">
    <location>
        <begin position="191"/>
        <end position="241"/>
    </location>
</feature>
<name>A0A6A5RG56_9PLEO</name>
<dbReference type="AlphaFoldDB" id="A0A6A5RG56"/>
<dbReference type="RefSeq" id="XP_033446390.1">
    <property type="nucleotide sequence ID" value="XM_033588359.1"/>
</dbReference>
<feature type="region of interest" description="Disordered" evidence="2">
    <location>
        <begin position="512"/>
        <end position="552"/>
    </location>
</feature>
<gene>
    <name evidence="3" type="ORF">M421DRAFT_225688</name>
</gene>
<dbReference type="GeneID" id="54346006"/>